<dbReference type="Pfam" id="PF14008">
    <property type="entry name" value="Metallophos_C"/>
    <property type="match status" value="1"/>
</dbReference>
<comment type="similarity">
    <text evidence="3">Belongs to the metallophosphoesterase superfamily. Purple acid phosphatase family.</text>
</comment>
<evidence type="ECO:0000256" key="2">
    <source>
        <dbReference type="ARBA" id="ARBA00023180"/>
    </source>
</evidence>
<sequence>MSVIVQYFVIITHIIIIASAFKISSKSDDISTEIVQTDNKTQPQQIHLSLGDNPTQMVATWSTMSPTDTIVRYGVGQLVTVHMGTMTNFSNGVNHDQYIHSAIMDQLTPNTSYIYQVGSGNPNEMSKIYNFTTTPIGNNWSPRFCVYGDLGFINPQSYSRILSDVNKGMYDMIIHVGDFAYDLDSNFGDMGDKFMRLMEPIAARLPYMTSPGNHENAGNFSNYKNRFRMPNNDNQNMFYSYNVGPIHFISISTEYYFYVNYGLMQLLNQYKWLAEELKTANLPENRAKQPWIIVLGHRPLYCTNSDGNDCGIAADWLRYGVPFIHLLGIEDLLYLNGVDLAIWAHEHTYERMWPVYQEKVVNSSTPGQPYFNPKATVHIVSGSAGCQEDHDEFPQVEKDYSAFHSTDYGYSRMTVYNSTHLYFEQVSDDQKGKIIDQIWLIKTKHGSFLND</sequence>
<gene>
    <name evidence="7" type="primary">acp7a</name>
</gene>
<dbReference type="InterPro" id="IPR025733">
    <property type="entry name" value="PAPs_C"/>
</dbReference>
<accession>A0A6B9CVW7</accession>
<evidence type="ECO:0000256" key="1">
    <source>
        <dbReference type="ARBA" id="ARBA00022729"/>
    </source>
</evidence>
<evidence type="ECO:0000259" key="4">
    <source>
        <dbReference type="Pfam" id="PF00149"/>
    </source>
</evidence>
<dbReference type="EMBL" id="MK913423">
    <property type="protein sequence ID" value="QGW52015.1"/>
    <property type="molecule type" value="mRNA"/>
</dbReference>
<dbReference type="GO" id="GO:0046872">
    <property type="term" value="F:metal ion binding"/>
    <property type="evidence" value="ECO:0007669"/>
    <property type="project" value="InterPro"/>
</dbReference>
<proteinExistence type="evidence at transcript level"/>
<dbReference type="InterPro" id="IPR029052">
    <property type="entry name" value="Metallo-depent_PP-like"/>
</dbReference>
<dbReference type="InterPro" id="IPR015914">
    <property type="entry name" value="PAPs_N"/>
</dbReference>
<reference evidence="7" key="1">
    <citation type="submission" date="2019-05" db="EMBL/GenBank/DDBJ databases">
        <authorList>
            <person name="Ma K."/>
        </authorList>
    </citation>
    <scope>NUCLEOTIDE SEQUENCE</scope>
</reference>
<dbReference type="SUPFAM" id="SSF56300">
    <property type="entry name" value="Metallo-dependent phosphatases"/>
    <property type="match status" value="1"/>
</dbReference>
<protein>
    <recommendedName>
        <fullName evidence="3">Purple acid phosphatase</fullName>
        <ecNumber evidence="3">3.1.3.2</ecNumber>
    </recommendedName>
</protein>
<name>A0A6B9CVW7_DUGJA</name>
<dbReference type="CDD" id="cd00839">
    <property type="entry name" value="MPP_PAPs"/>
    <property type="match status" value="1"/>
</dbReference>
<keyword evidence="3" id="KW-0378">Hydrolase</keyword>
<evidence type="ECO:0000313" key="7">
    <source>
        <dbReference type="EMBL" id="QGW52015.1"/>
    </source>
</evidence>
<dbReference type="GO" id="GO:0003993">
    <property type="term" value="F:acid phosphatase activity"/>
    <property type="evidence" value="ECO:0007669"/>
    <property type="project" value="UniProtKB-EC"/>
</dbReference>
<dbReference type="EC" id="3.1.3.2" evidence="3"/>
<dbReference type="InterPro" id="IPR041792">
    <property type="entry name" value="MPP_PAP"/>
</dbReference>
<dbReference type="InterPro" id="IPR004843">
    <property type="entry name" value="Calcineurin-like_PHP"/>
</dbReference>
<comment type="catalytic activity">
    <reaction evidence="3">
        <text>a phosphate monoester + H2O = an alcohol + phosphate</text>
        <dbReference type="Rhea" id="RHEA:15017"/>
        <dbReference type="ChEBI" id="CHEBI:15377"/>
        <dbReference type="ChEBI" id="CHEBI:30879"/>
        <dbReference type="ChEBI" id="CHEBI:43474"/>
        <dbReference type="ChEBI" id="CHEBI:67140"/>
        <dbReference type="EC" id="3.1.3.2"/>
    </reaction>
</comment>
<evidence type="ECO:0000259" key="5">
    <source>
        <dbReference type="Pfam" id="PF14008"/>
    </source>
</evidence>
<feature type="domain" description="Purple acid phosphatase C-terminal" evidence="5">
    <location>
        <begin position="375"/>
        <end position="437"/>
    </location>
</feature>
<dbReference type="Gene3D" id="3.60.21.10">
    <property type="match status" value="1"/>
</dbReference>
<dbReference type="InterPro" id="IPR008963">
    <property type="entry name" value="Purple_acid_Pase-like_N"/>
</dbReference>
<evidence type="ECO:0000256" key="3">
    <source>
        <dbReference type="RuleBase" id="RU361203"/>
    </source>
</evidence>
<feature type="domain" description="Calcineurin-like phosphoesterase" evidence="4">
    <location>
        <begin position="143"/>
        <end position="349"/>
    </location>
</feature>
<dbReference type="Gene3D" id="2.60.40.380">
    <property type="entry name" value="Purple acid phosphatase-like, N-terminal"/>
    <property type="match status" value="1"/>
</dbReference>
<feature type="signal peptide" evidence="3">
    <location>
        <begin position="1"/>
        <end position="20"/>
    </location>
</feature>
<evidence type="ECO:0000259" key="6">
    <source>
        <dbReference type="Pfam" id="PF16656"/>
    </source>
</evidence>
<dbReference type="AlphaFoldDB" id="A0A6B9CVW7"/>
<dbReference type="PANTHER" id="PTHR45867">
    <property type="entry name" value="PURPLE ACID PHOSPHATASE"/>
    <property type="match status" value="1"/>
</dbReference>
<dbReference type="SUPFAM" id="SSF49363">
    <property type="entry name" value="Purple acid phosphatase, N-terminal domain"/>
    <property type="match status" value="1"/>
</dbReference>
<feature type="domain" description="Purple acid phosphatase N-terminal" evidence="6">
    <location>
        <begin position="43"/>
        <end position="133"/>
    </location>
</feature>
<feature type="chain" id="PRO_5025718946" description="Purple acid phosphatase" evidence="3">
    <location>
        <begin position="21"/>
        <end position="451"/>
    </location>
</feature>
<keyword evidence="1 3" id="KW-0732">Signal</keyword>
<dbReference type="Pfam" id="PF00149">
    <property type="entry name" value="Metallophos"/>
    <property type="match status" value="1"/>
</dbReference>
<dbReference type="PANTHER" id="PTHR45867:SF3">
    <property type="entry name" value="ACID PHOSPHATASE TYPE 7"/>
    <property type="match status" value="1"/>
</dbReference>
<dbReference type="Pfam" id="PF16656">
    <property type="entry name" value="Pur_ac_phosph_N"/>
    <property type="match status" value="1"/>
</dbReference>
<keyword evidence="2" id="KW-0325">Glycoprotein</keyword>
<organism evidence="7">
    <name type="scientific">Dugesia japonica</name>
    <name type="common">Planarian</name>
    <dbReference type="NCBI Taxonomy" id="6161"/>
    <lineage>
        <taxon>Eukaryota</taxon>
        <taxon>Metazoa</taxon>
        <taxon>Spiralia</taxon>
        <taxon>Lophotrochozoa</taxon>
        <taxon>Platyhelminthes</taxon>
        <taxon>Rhabditophora</taxon>
        <taxon>Seriata</taxon>
        <taxon>Tricladida</taxon>
        <taxon>Continenticola</taxon>
        <taxon>Geoplanoidea</taxon>
        <taxon>Dugesiidae</taxon>
        <taxon>Dugesia</taxon>
    </lineage>
</organism>